<feature type="compositionally biased region" description="Polar residues" evidence="1">
    <location>
        <begin position="269"/>
        <end position="288"/>
    </location>
</feature>
<evidence type="ECO:0000256" key="1">
    <source>
        <dbReference type="SAM" id="MobiDB-lite"/>
    </source>
</evidence>
<feature type="non-terminal residue" evidence="2">
    <location>
        <position position="1"/>
    </location>
</feature>
<accession>A0ABN7PKB1</accession>
<feature type="region of interest" description="Disordered" evidence="1">
    <location>
        <begin position="1"/>
        <end position="53"/>
    </location>
</feature>
<feature type="compositionally biased region" description="Polar residues" evidence="1">
    <location>
        <begin position="42"/>
        <end position="53"/>
    </location>
</feature>
<feature type="compositionally biased region" description="Polar residues" evidence="1">
    <location>
        <begin position="351"/>
        <end position="361"/>
    </location>
</feature>
<feature type="compositionally biased region" description="Polar residues" evidence="1">
    <location>
        <begin position="297"/>
        <end position="308"/>
    </location>
</feature>
<feature type="compositionally biased region" description="Low complexity" evidence="1">
    <location>
        <begin position="362"/>
        <end position="372"/>
    </location>
</feature>
<name>A0ABN7PKB1_TIMPD</name>
<dbReference type="Proteomes" id="UP001153148">
    <property type="component" value="Unassembled WGS sequence"/>
</dbReference>
<reference evidence="2" key="1">
    <citation type="submission" date="2021-03" db="EMBL/GenBank/DDBJ databases">
        <authorList>
            <person name="Tran Van P."/>
        </authorList>
    </citation>
    <scope>NUCLEOTIDE SEQUENCE</scope>
</reference>
<feature type="region of interest" description="Disordered" evidence="1">
    <location>
        <begin position="264"/>
        <end position="308"/>
    </location>
</feature>
<feature type="non-terminal residue" evidence="2">
    <location>
        <position position="398"/>
    </location>
</feature>
<sequence>CEQSVSRSSGDNKRKFEDPEESQTSKHQRTIPLESLDKYSEFSPQELDSTKSTLAVEKENTLIEDDTRSLEKIIGKVVSVAESCENTHDLTKKLDSGVCKSKINNPSSKSNIKTIENHCNLSDKSDKRNARQSVEVVYMSVSPFISSRANQRDALTELADDSQEDFHLYLSSTPSTPNKSVGDVQVSTSLSNCNHSPLTNGVETVRKREREGRERARDLIGSDSESQVTGEQNKKRIKLVDLEKEELNKETHDILPFEMHLKKMKSPHHSTPLTKRAETTNPSESSIDGHTPEVLSQDISKPGQQTVQTKSPYKFRTLILSDWEVDRETREVTQEIIQVKLVDNSKRLSDVSSSTMTDNFKSTSSGSVTSTGMFPLKPPVRVSTSSSSSLGSSASAMA</sequence>
<comment type="caution">
    <text evidence="2">The sequence shown here is derived from an EMBL/GenBank/DDBJ whole genome shotgun (WGS) entry which is preliminary data.</text>
</comment>
<keyword evidence="3" id="KW-1185">Reference proteome</keyword>
<gene>
    <name evidence="2" type="ORF">TPAB3V08_LOCUS14086</name>
</gene>
<feature type="compositionally biased region" description="Basic and acidic residues" evidence="1">
    <location>
        <begin position="208"/>
        <end position="220"/>
    </location>
</feature>
<feature type="compositionally biased region" description="Low complexity" evidence="1">
    <location>
        <begin position="383"/>
        <end position="398"/>
    </location>
</feature>
<feature type="region of interest" description="Disordered" evidence="1">
    <location>
        <begin position="351"/>
        <end position="398"/>
    </location>
</feature>
<evidence type="ECO:0000313" key="3">
    <source>
        <dbReference type="Proteomes" id="UP001153148"/>
    </source>
</evidence>
<evidence type="ECO:0000313" key="2">
    <source>
        <dbReference type="EMBL" id="CAG2067143.1"/>
    </source>
</evidence>
<protein>
    <submittedName>
        <fullName evidence="2">Uncharacterized protein</fullName>
    </submittedName>
</protein>
<proteinExistence type="predicted"/>
<organism evidence="2 3">
    <name type="scientific">Timema podura</name>
    <name type="common">Walking stick</name>
    <dbReference type="NCBI Taxonomy" id="61482"/>
    <lineage>
        <taxon>Eukaryota</taxon>
        <taxon>Metazoa</taxon>
        <taxon>Ecdysozoa</taxon>
        <taxon>Arthropoda</taxon>
        <taxon>Hexapoda</taxon>
        <taxon>Insecta</taxon>
        <taxon>Pterygota</taxon>
        <taxon>Neoptera</taxon>
        <taxon>Polyneoptera</taxon>
        <taxon>Phasmatodea</taxon>
        <taxon>Timematodea</taxon>
        <taxon>Timematoidea</taxon>
        <taxon>Timematidae</taxon>
        <taxon>Timema</taxon>
    </lineage>
</organism>
<dbReference type="EMBL" id="CAJPIN010063955">
    <property type="protein sequence ID" value="CAG2067143.1"/>
    <property type="molecule type" value="Genomic_DNA"/>
</dbReference>
<feature type="region of interest" description="Disordered" evidence="1">
    <location>
        <begin position="208"/>
        <end position="231"/>
    </location>
</feature>